<dbReference type="SUPFAM" id="SSF53155">
    <property type="entry name" value="Methylated DNA-protein cysteine methyltransferase domain"/>
    <property type="match status" value="1"/>
</dbReference>
<proteinExistence type="inferred from homology"/>
<dbReference type="Gene3D" id="1.10.10.10">
    <property type="entry name" value="Winged helix-like DNA-binding domain superfamily/Winged helix DNA-binding domain"/>
    <property type="match status" value="1"/>
</dbReference>
<dbReference type="PANTHER" id="PTHR10815:SF5">
    <property type="entry name" value="METHYLATED-DNA--PROTEIN-CYSTEINE METHYLTRANSFERASE"/>
    <property type="match status" value="1"/>
</dbReference>
<dbReference type="InterPro" id="IPR001497">
    <property type="entry name" value="MethylDNA_cys_MeTrfase_AS"/>
</dbReference>
<evidence type="ECO:0000313" key="12">
    <source>
        <dbReference type="Proteomes" id="UP000238730"/>
    </source>
</evidence>
<comment type="catalytic activity">
    <reaction evidence="8">
        <text>a 6-O-methyl-2'-deoxyguanosine in DNA + L-cysteinyl-[protein] = S-methyl-L-cysteinyl-[protein] + a 2'-deoxyguanosine in DNA</text>
        <dbReference type="Rhea" id="RHEA:24000"/>
        <dbReference type="Rhea" id="RHEA-COMP:10131"/>
        <dbReference type="Rhea" id="RHEA-COMP:10132"/>
        <dbReference type="Rhea" id="RHEA-COMP:11367"/>
        <dbReference type="Rhea" id="RHEA-COMP:11368"/>
        <dbReference type="ChEBI" id="CHEBI:29950"/>
        <dbReference type="ChEBI" id="CHEBI:82612"/>
        <dbReference type="ChEBI" id="CHEBI:85445"/>
        <dbReference type="ChEBI" id="CHEBI:85448"/>
        <dbReference type="EC" id="2.1.1.63"/>
    </reaction>
</comment>
<dbReference type="Pfam" id="PF01035">
    <property type="entry name" value="DNA_binding_1"/>
    <property type="match status" value="1"/>
</dbReference>
<dbReference type="AlphaFoldDB" id="A0A2S7W251"/>
<gene>
    <name evidence="11" type="ORF">BTO08_07530</name>
</gene>
<dbReference type="InterPro" id="IPR036631">
    <property type="entry name" value="MGMT_N_sf"/>
</dbReference>
<dbReference type="GO" id="GO:0006281">
    <property type="term" value="P:DNA repair"/>
    <property type="evidence" value="ECO:0007669"/>
    <property type="project" value="UniProtKB-KW"/>
</dbReference>
<dbReference type="GO" id="GO:0003908">
    <property type="term" value="F:methylated-DNA-[protein]-cysteine S-methyltransferase activity"/>
    <property type="evidence" value="ECO:0007669"/>
    <property type="project" value="UniProtKB-EC"/>
</dbReference>
<evidence type="ECO:0000256" key="6">
    <source>
        <dbReference type="ARBA" id="ARBA00022763"/>
    </source>
</evidence>
<dbReference type="EMBL" id="MSCJ01000001">
    <property type="protein sequence ID" value="PQJ68421.1"/>
    <property type="molecule type" value="Genomic_DNA"/>
</dbReference>
<organism evidence="11 12">
    <name type="scientific">Photobacterium angustum</name>
    <dbReference type="NCBI Taxonomy" id="661"/>
    <lineage>
        <taxon>Bacteria</taxon>
        <taxon>Pseudomonadati</taxon>
        <taxon>Pseudomonadota</taxon>
        <taxon>Gammaproteobacteria</taxon>
        <taxon>Vibrionales</taxon>
        <taxon>Vibrionaceae</taxon>
        <taxon>Photobacterium</taxon>
    </lineage>
</organism>
<dbReference type="InterPro" id="IPR008332">
    <property type="entry name" value="MethylG_MeTrfase_N"/>
</dbReference>
<evidence type="ECO:0000259" key="10">
    <source>
        <dbReference type="Pfam" id="PF02870"/>
    </source>
</evidence>
<evidence type="ECO:0000256" key="8">
    <source>
        <dbReference type="ARBA" id="ARBA00049348"/>
    </source>
</evidence>
<evidence type="ECO:0000256" key="5">
    <source>
        <dbReference type="ARBA" id="ARBA00022679"/>
    </source>
</evidence>
<dbReference type="CDD" id="cd06445">
    <property type="entry name" value="ATase"/>
    <property type="match status" value="1"/>
</dbReference>
<evidence type="ECO:0000256" key="4">
    <source>
        <dbReference type="ARBA" id="ARBA00022603"/>
    </source>
</evidence>
<dbReference type="InterPro" id="IPR014048">
    <property type="entry name" value="MethylDNA_cys_MeTrfase_DNA-bd"/>
</dbReference>
<evidence type="ECO:0000256" key="3">
    <source>
        <dbReference type="ARBA" id="ARBA00011918"/>
    </source>
</evidence>
<evidence type="ECO:0000256" key="2">
    <source>
        <dbReference type="ARBA" id="ARBA00008711"/>
    </source>
</evidence>
<keyword evidence="5 11" id="KW-0808">Transferase</keyword>
<dbReference type="PROSITE" id="PS00374">
    <property type="entry name" value="MGMT"/>
    <property type="match status" value="1"/>
</dbReference>
<accession>A0A2S7W251</accession>
<evidence type="ECO:0000256" key="1">
    <source>
        <dbReference type="ARBA" id="ARBA00001286"/>
    </source>
</evidence>
<feature type="domain" description="Methylated-DNA-[protein]-cysteine S-methyltransferase DNA binding" evidence="9">
    <location>
        <begin position="74"/>
        <end position="152"/>
    </location>
</feature>
<keyword evidence="4 11" id="KW-0489">Methyltransferase</keyword>
<reference evidence="11 12" key="1">
    <citation type="submission" date="2016-12" db="EMBL/GenBank/DDBJ databases">
        <title>Diversity of luminous bacteria.</title>
        <authorList>
            <person name="Yoshizawa S."/>
            <person name="Kogure K."/>
        </authorList>
    </citation>
    <scope>NUCLEOTIDE SEQUENCE [LARGE SCALE GENOMIC DNA]</scope>
    <source>
        <strain evidence="11 12">LC1-200</strain>
    </source>
</reference>
<keyword evidence="7" id="KW-0234">DNA repair</keyword>
<keyword evidence="6" id="KW-0227">DNA damage</keyword>
<name>A0A2S7W251_PHOAN</name>
<evidence type="ECO:0000313" key="11">
    <source>
        <dbReference type="EMBL" id="PQJ68421.1"/>
    </source>
</evidence>
<dbReference type="FunFam" id="1.10.10.10:FF:000214">
    <property type="entry name" value="Methylated-DNA--protein-cysteine methyltransferase"/>
    <property type="match status" value="1"/>
</dbReference>
<dbReference type="NCBIfam" id="TIGR00589">
    <property type="entry name" value="ogt"/>
    <property type="match status" value="1"/>
</dbReference>
<feature type="domain" description="Methylguanine DNA methyltransferase ribonuclease-like" evidence="10">
    <location>
        <begin position="1"/>
        <end position="69"/>
    </location>
</feature>
<comment type="caution">
    <text evidence="11">The sequence shown here is derived from an EMBL/GenBank/DDBJ whole genome shotgun (WGS) entry which is preliminary data.</text>
</comment>
<dbReference type="Pfam" id="PF02870">
    <property type="entry name" value="Methyltransf_1N"/>
    <property type="match status" value="1"/>
</dbReference>
<dbReference type="InterPro" id="IPR036217">
    <property type="entry name" value="MethylDNA_cys_MeTrfase_DNAb"/>
</dbReference>
<dbReference type="SUPFAM" id="SSF46767">
    <property type="entry name" value="Methylated DNA-protein cysteine methyltransferase, C-terminal domain"/>
    <property type="match status" value="1"/>
</dbReference>
<dbReference type="Proteomes" id="UP000238730">
    <property type="component" value="Unassembled WGS sequence"/>
</dbReference>
<sequence>MYYDCIETELGSIMLLADHQGLRRLTVNSPGYYPDESWQHNPSFMRPFIRQLKEYLLGSRKRFTFPLAPQGTMFQQQIWHAIADIPFGETSSYEQIALDIGNSAASQAIGMAKNVNPIPIIIPCHRVLNSNQNLCGYRYGAEMVELLLALESGNAILIKEPQHEIA</sequence>
<evidence type="ECO:0000256" key="7">
    <source>
        <dbReference type="ARBA" id="ARBA00023204"/>
    </source>
</evidence>
<dbReference type="InterPro" id="IPR036388">
    <property type="entry name" value="WH-like_DNA-bd_sf"/>
</dbReference>
<comment type="catalytic activity">
    <reaction evidence="1">
        <text>a 4-O-methyl-thymidine in DNA + L-cysteinyl-[protein] = a thymidine in DNA + S-methyl-L-cysteinyl-[protein]</text>
        <dbReference type="Rhea" id="RHEA:53428"/>
        <dbReference type="Rhea" id="RHEA-COMP:10131"/>
        <dbReference type="Rhea" id="RHEA-COMP:10132"/>
        <dbReference type="Rhea" id="RHEA-COMP:13555"/>
        <dbReference type="Rhea" id="RHEA-COMP:13556"/>
        <dbReference type="ChEBI" id="CHEBI:29950"/>
        <dbReference type="ChEBI" id="CHEBI:82612"/>
        <dbReference type="ChEBI" id="CHEBI:137386"/>
        <dbReference type="ChEBI" id="CHEBI:137387"/>
        <dbReference type="EC" id="2.1.1.63"/>
    </reaction>
</comment>
<dbReference type="Gene3D" id="3.30.160.70">
    <property type="entry name" value="Methylated DNA-protein cysteine methyltransferase domain"/>
    <property type="match status" value="1"/>
</dbReference>
<dbReference type="PANTHER" id="PTHR10815">
    <property type="entry name" value="METHYLATED-DNA--PROTEIN-CYSTEINE METHYLTRANSFERASE"/>
    <property type="match status" value="1"/>
</dbReference>
<protein>
    <recommendedName>
        <fullName evidence="3">methylated-DNA--[protein]-cysteine S-methyltransferase</fullName>
        <ecNumber evidence="3">2.1.1.63</ecNumber>
    </recommendedName>
</protein>
<evidence type="ECO:0000259" key="9">
    <source>
        <dbReference type="Pfam" id="PF01035"/>
    </source>
</evidence>
<dbReference type="EC" id="2.1.1.63" evidence="3"/>
<dbReference type="GO" id="GO:0032259">
    <property type="term" value="P:methylation"/>
    <property type="evidence" value="ECO:0007669"/>
    <property type="project" value="UniProtKB-KW"/>
</dbReference>
<comment type="similarity">
    <text evidence="2">Belongs to the MGMT family.</text>
</comment>